<accession>A0A1I7YIM5</accession>
<evidence type="ECO:0000313" key="2">
    <source>
        <dbReference type="Proteomes" id="UP000095287"/>
    </source>
</evidence>
<protein>
    <submittedName>
        <fullName evidence="3">Secreted protein</fullName>
    </submittedName>
</protein>
<dbReference type="AlphaFoldDB" id="A0A1I7YIM5"/>
<dbReference type="WBParaSite" id="L893_g16718.t1">
    <property type="protein sequence ID" value="L893_g16718.t1"/>
    <property type="gene ID" value="L893_g16718"/>
</dbReference>
<evidence type="ECO:0000256" key="1">
    <source>
        <dbReference type="SAM" id="SignalP"/>
    </source>
</evidence>
<organism evidence="2 3">
    <name type="scientific">Steinernema glaseri</name>
    <dbReference type="NCBI Taxonomy" id="37863"/>
    <lineage>
        <taxon>Eukaryota</taxon>
        <taxon>Metazoa</taxon>
        <taxon>Ecdysozoa</taxon>
        <taxon>Nematoda</taxon>
        <taxon>Chromadorea</taxon>
        <taxon>Rhabditida</taxon>
        <taxon>Tylenchina</taxon>
        <taxon>Panagrolaimomorpha</taxon>
        <taxon>Strongyloidoidea</taxon>
        <taxon>Steinernematidae</taxon>
        <taxon>Steinernema</taxon>
    </lineage>
</organism>
<sequence length="108" mass="11763">MSYVRHSSTFAFVFAFVCSLVARQGYPYRQSGFSHCFVPLYTVAVPLAGKSCGSRLSKSGEGSRLSPVLPLQVTTRAPCKDVVWLPLPGNCNTPPMSSFSRARAPLDF</sequence>
<keyword evidence="1" id="KW-0732">Signal</keyword>
<evidence type="ECO:0000313" key="3">
    <source>
        <dbReference type="WBParaSite" id="L893_g16718.t1"/>
    </source>
</evidence>
<keyword evidence="2" id="KW-1185">Reference proteome</keyword>
<feature type="signal peptide" evidence="1">
    <location>
        <begin position="1"/>
        <end position="22"/>
    </location>
</feature>
<reference evidence="3" key="1">
    <citation type="submission" date="2016-11" db="UniProtKB">
        <authorList>
            <consortium name="WormBaseParasite"/>
        </authorList>
    </citation>
    <scope>IDENTIFICATION</scope>
</reference>
<proteinExistence type="predicted"/>
<name>A0A1I7YIM5_9BILA</name>
<dbReference type="Proteomes" id="UP000095287">
    <property type="component" value="Unplaced"/>
</dbReference>
<feature type="chain" id="PRO_5009312217" evidence="1">
    <location>
        <begin position="23"/>
        <end position="108"/>
    </location>
</feature>